<dbReference type="InterPro" id="IPR022584">
    <property type="entry name" value="DUF2937"/>
</dbReference>
<dbReference type="AlphaFoldDB" id="A0A6M4M9F9"/>
<sequence length="173" mass="19920">MGIFVRVIDKIVFAALFLSALQIPILADHYRQYLAGFYDATSEQVQQYQALADQFDYPSIEAMIDTLRQNPDRMIQEDASNKAQTVAKLDEISHGLETLQQGHYFQQAWYMFSPEHKNTLVRVMDNFAPSVPLSPTAIVFSLITAIVVNLIIWAPFWTVGKVRHLRRKRVRYA</sequence>
<dbReference type="Proteomes" id="UP000219285">
    <property type="component" value="Chromosome"/>
</dbReference>
<dbReference type="Pfam" id="PF11157">
    <property type="entry name" value="DUF2937"/>
    <property type="match status" value="1"/>
</dbReference>
<name>A0A6M4M9F9_9ALTE</name>
<organism evidence="2 3">
    <name type="scientific">Alteromonas pelagimontana</name>
    <dbReference type="NCBI Taxonomy" id="1858656"/>
    <lineage>
        <taxon>Bacteria</taxon>
        <taxon>Pseudomonadati</taxon>
        <taxon>Pseudomonadota</taxon>
        <taxon>Gammaproteobacteria</taxon>
        <taxon>Alteromonadales</taxon>
        <taxon>Alteromonadaceae</taxon>
        <taxon>Alteromonas/Salinimonas group</taxon>
        <taxon>Alteromonas</taxon>
    </lineage>
</organism>
<dbReference type="EMBL" id="CP052766">
    <property type="protein sequence ID" value="QJR79803.1"/>
    <property type="molecule type" value="Genomic_DNA"/>
</dbReference>
<keyword evidence="3" id="KW-1185">Reference proteome</keyword>
<dbReference type="KEGG" id="apel:CA267_002860"/>
<dbReference type="RefSeq" id="WP_083638378.1">
    <property type="nucleotide sequence ID" value="NZ_CP052766.1"/>
</dbReference>
<evidence type="ECO:0000313" key="3">
    <source>
        <dbReference type="Proteomes" id="UP000219285"/>
    </source>
</evidence>
<keyword evidence="1" id="KW-1133">Transmembrane helix</keyword>
<keyword evidence="1" id="KW-0472">Membrane</keyword>
<proteinExistence type="predicted"/>
<feature type="transmembrane region" description="Helical" evidence="1">
    <location>
        <begin position="137"/>
        <end position="159"/>
    </location>
</feature>
<dbReference type="OrthoDB" id="7021410at2"/>
<reference evidence="3" key="1">
    <citation type="submission" date="2014-12" db="EMBL/GenBank/DDBJ databases">
        <title>Complete genome sequence of a multi-drug resistant Klebsiella pneumoniae.</title>
        <authorList>
            <person name="Hua X."/>
            <person name="Chen Q."/>
            <person name="Li X."/>
            <person name="Feng Y."/>
            <person name="Ruan Z."/>
            <person name="Yu Y."/>
        </authorList>
    </citation>
    <scope>NUCLEOTIDE SEQUENCE [LARGE SCALE GENOMIC DNA]</scope>
    <source>
        <strain evidence="3">5.12</strain>
    </source>
</reference>
<reference evidence="2 3" key="2">
    <citation type="submission" date="2020-04" db="EMBL/GenBank/DDBJ databases">
        <title>Complete genome sequence of Alteromonas pelagimontana 5.12T.</title>
        <authorList>
            <person name="Sinha R.K."/>
            <person name="Krishnan K.P."/>
            <person name="Kurian J.P."/>
        </authorList>
    </citation>
    <scope>NUCLEOTIDE SEQUENCE [LARGE SCALE GENOMIC DNA]</scope>
    <source>
        <strain evidence="2 3">5.12</strain>
    </source>
</reference>
<protein>
    <submittedName>
        <fullName evidence="2">DUF2937 family protein</fullName>
    </submittedName>
</protein>
<gene>
    <name evidence="2" type="ORF">CA267_002860</name>
</gene>
<evidence type="ECO:0000256" key="1">
    <source>
        <dbReference type="SAM" id="Phobius"/>
    </source>
</evidence>
<evidence type="ECO:0000313" key="2">
    <source>
        <dbReference type="EMBL" id="QJR79803.1"/>
    </source>
</evidence>
<keyword evidence="1" id="KW-0812">Transmembrane</keyword>
<accession>A0A6M4M9F9</accession>